<evidence type="ECO:0000313" key="5">
    <source>
        <dbReference type="Proteomes" id="UP000663845"/>
    </source>
</evidence>
<dbReference type="Pfam" id="PF00046">
    <property type="entry name" value="Homeodomain"/>
    <property type="match status" value="1"/>
</dbReference>
<keyword evidence="1 2" id="KW-0371">Homeobox</keyword>
<dbReference type="Gene3D" id="1.10.10.60">
    <property type="entry name" value="Homeodomain-like"/>
    <property type="match status" value="1"/>
</dbReference>
<sequence length="231" mass="27356">MVNDKASIIKIIPLHNDHFDYHIKDGDPLHAYTRFVHIYSLPFVFDTLHGFISCSELSSRSSFLNVRYLYSTRTLLARPISFELLTTRMPNLISIDCDFSFYHECNTKISQLIFDQAIVFDLDLIDRECEELMKDPCQMMQFRRYLCRLHHRKKKSRISSFTPWQLARLEAKFAQSRYPDIFQREELGWELNIPESRIHEWFIERRMNLRRQDLGAESSSSAECACGMGAR</sequence>
<keyword evidence="1 2" id="KW-0238">DNA-binding</keyword>
<dbReference type="GO" id="GO:0045944">
    <property type="term" value="P:positive regulation of transcription by RNA polymerase II"/>
    <property type="evidence" value="ECO:0007669"/>
    <property type="project" value="InterPro"/>
</dbReference>
<comment type="caution">
    <text evidence="4">The sequence shown here is derived from an EMBL/GenBank/DDBJ whole genome shotgun (WGS) entry which is preliminary data.</text>
</comment>
<proteinExistence type="predicted"/>
<evidence type="ECO:0000256" key="1">
    <source>
        <dbReference type="PROSITE-ProRule" id="PRU00108"/>
    </source>
</evidence>
<dbReference type="SMART" id="SM00389">
    <property type="entry name" value="HOX"/>
    <property type="match status" value="1"/>
</dbReference>
<gene>
    <name evidence="4" type="ORF">JYZ213_LOCUS2942</name>
</gene>
<dbReference type="PROSITE" id="PS50071">
    <property type="entry name" value="HOMEOBOX_2"/>
    <property type="match status" value="1"/>
</dbReference>
<dbReference type="CDD" id="cd00086">
    <property type="entry name" value="homeodomain"/>
    <property type="match status" value="1"/>
</dbReference>
<dbReference type="InterPro" id="IPR009057">
    <property type="entry name" value="Homeodomain-like_sf"/>
</dbReference>
<comment type="subcellular location">
    <subcellularLocation>
        <location evidence="1 2">Nucleus</location>
    </subcellularLocation>
</comment>
<protein>
    <recommendedName>
        <fullName evidence="3">Homeobox domain-containing protein</fullName>
    </recommendedName>
</protein>
<name>A0A813PZJ9_9BILA</name>
<keyword evidence="1 2" id="KW-0539">Nucleus</keyword>
<feature type="domain" description="Homeobox" evidence="3">
    <location>
        <begin position="152"/>
        <end position="212"/>
    </location>
</feature>
<dbReference type="GO" id="GO:0000978">
    <property type="term" value="F:RNA polymerase II cis-regulatory region sequence-specific DNA binding"/>
    <property type="evidence" value="ECO:0007669"/>
    <property type="project" value="TreeGrafter"/>
</dbReference>
<organism evidence="4 5">
    <name type="scientific">Adineta steineri</name>
    <dbReference type="NCBI Taxonomy" id="433720"/>
    <lineage>
        <taxon>Eukaryota</taxon>
        <taxon>Metazoa</taxon>
        <taxon>Spiralia</taxon>
        <taxon>Gnathifera</taxon>
        <taxon>Rotifera</taxon>
        <taxon>Eurotatoria</taxon>
        <taxon>Bdelloidea</taxon>
        <taxon>Adinetida</taxon>
        <taxon>Adinetidae</taxon>
        <taxon>Adineta</taxon>
    </lineage>
</organism>
<dbReference type="AlphaFoldDB" id="A0A813PZJ9"/>
<evidence type="ECO:0000259" key="3">
    <source>
        <dbReference type="PROSITE" id="PS50071"/>
    </source>
</evidence>
<dbReference type="Proteomes" id="UP000663845">
    <property type="component" value="Unassembled WGS sequence"/>
</dbReference>
<dbReference type="InterPro" id="IPR001356">
    <property type="entry name" value="HD"/>
</dbReference>
<evidence type="ECO:0000256" key="2">
    <source>
        <dbReference type="RuleBase" id="RU000682"/>
    </source>
</evidence>
<dbReference type="EMBL" id="CAJNOG010000015">
    <property type="protein sequence ID" value="CAF0758932.1"/>
    <property type="molecule type" value="Genomic_DNA"/>
</dbReference>
<dbReference type="GO" id="GO:0000981">
    <property type="term" value="F:DNA-binding transcription factor activity, RNA polymerase II-specific"/>
    <property type="evidence" value="ECO:0007669"/>
    <property type="project" value="InterPro"/>
</dbReference>
<accession>A0A813PZJ9</accession>
<dbReference type="PANTHER" id="PTHR46271:SF4">
    <property type="entry name" value="HOMEOBOX PROTEIN, PUTATIVE-RELATED"/>
    <property type="match status" value="1"/>
</dbReference>
<reference evidence="4" key="1">
    <citation type="submission" date="2021-02" db="EMBL/GenBank/DDBJ databases">
        <authorList>
            <person name="Nowell W R."/>
        </authorList>
    </citation>
    <scope>NUCLEOTIDE SEQUENCE</scope>
</reference>
<feature type="DNA-binding region" description="Homeobox" evidence="1">
    <location>
        <begin position="154"/>
        <end position="213"/>
    </location>
</feature>
<dbReference type="SUPFAM" id="SSF46689">
    <property type="entry name" value="Homeodomain-like"/>
    <property type="match status" value="1"/>
</dbReference>
<dbReference type="InterPro" id="IPR043562">
    <property type="entry name" value="RAX/RAX2"/>
</dbReference>
<dbReference type="GO" id="GO:0005634">
    <property type="term" value="C:nucleus"/>
    <property type="evidence" value="ECO:0007669"/>
    <property type="project" value="UniProtKB-SubCell"/>
</dbReference>
<dbReference type="PANTHER" id="PTHR46271">
    <property type="entry name" value="HOMEOBOX PROTEIN, PUTATIVE-RELATED"/>
    <property type="match status" value="1"/>
</dbReference>
<evidence type="ECO:0000313" key="4">
    <source>
        <dbReference type="EMBL" id="CAF0758932.1"/>
    </source>
</evidence>